<comment type="caution">
    <text evidence="2">The sequence shown here is derived from an EMBL/GenBank/DDBJ whole genome shotgun (WGS) entry which is preliminary data.</text>
</comment>
<proteinExistence type="predicted"/>
<dbReference type="PANTHER" id="PTHR24148">
    <property type="entry name" value="ANKYRIN REPEAT DOMAIN-CONTAINING PROTEIN 39 HOMOLOG-RELATED"/>
    <property type="match status" value="1"/>
</dbReference>
<name>A0A090MGA7_9HYPO</name>
<evidence type="ECO:0000259" key="1">
    <source>
        <dbReference type="Pfam" id="PF06985"/>
    </source>
</evidence>
<dbReference type="InterPro" id="IPR052895">
    <property type="entry name" value="HetReg/Transcr_Mod"/>
</dbReference>
<protein>
    <submittedName>
        <fullName evidence="2">WGS project CBMG000000000 data, contig CS5907-c003668</fullName>
    </submittedName>
</protein>
<reference evidence="2" key="1">
    <citation type="submission" date="2013-05" db="EMBL/GenBank/DDBJ databases">
        <title>Draft genome sequences of six wheat associated Fusarium spp. isolates.</title>
        <authorList>
            <person name="Moolhuijzen P.M."/>
            <person name="Manners J.M."/>
            <person name="Wilcox S."/>
            <person name="Bellgard M.I."/>
            <person name="Gardiner D.M."/>
        </authorList>
    </citation>
    <scope>NUCLEOTIDE SEQUENCE</scope>
    <source>
        <strain evidence="2">CS5907</strain>
    </source>
</reference>
<dbReference type="Pfam" id="PF06985">
    <property type="entry name" value="HET"/>
    <property type="match status" value="1"/>
</dbReference>
<feature type="domain" description="Heterokaryon incompatibility" evidence="1">
    <location>
        <begin position="52"/>
        <end position="241"/>
    </location>
</feature>
<dbReference type="AlphaFoldDB" id="A0A090MGA7"/>
<sequence>MTPNATSNSLSYQPLRHANNEIRILIIESSRDPNQPIACRLKHVPLANSSDYVALSYCWGQSNKTERAIVNGKTTHITPSLAAALKTLRDRNYKRVWADALCINQADKEERSRQVPRMAAIYRHARTVIARPGDASDKDAHALLGLISDLQTLSKSNKNYNQLESQDTPNGRAVRSRNLREAVNQVNSLIDKYPKSHRRRLREKLQEACRLAENNLRNPQWQVFARFLRCEYWSRVWIIQELAMATRLKIIWGSQSLNLNDIAFLVEAFNMLRDVKWISNVVPFEACLHVQNLVKFQSMQKQLSKVSLIRALGMTSFARATDARDKVYSLIGLTYDGDIIFPIPSYTPKLIDINREATLRIIQITDSLDHVMCRTTPPGSWVIDWFNPKTWSDPRIVTYLAGQASFRTESGRPTTWQTSGTTCPRIKLWSGGFQVHGTIIDTIRDCSATYSKRESNSVPASRPQKATFDKDSARQIYQCFYLASKDGEHPFHENNFFAEVSQALATEPSSDKSKAILRWITCSLNSSLMIGGRSLREWFTPSRRSRFEMIWKRGKQGQRAHDSIALVVRCLKMGMSLGETIKGRIDWFNQYALPGDKIAIISGCTVPVVLRTLPKKQGYTIVGDGIIPCIMEGEKEGKLNKESFLYLT</sequence>
<organism evidence="2">
    <name type="scientific">Fusarium acuminatum CS5907</name>
    <dbReference type="NCBI Taxonomy" id="1318461"/>
    <lineage>
        <taxon>Eukaryota</taxon>
        <taxon>Fungi</taxon>
        <taxon>Dikarya</taxon>
        <taxon>Ascomycota</taxon>
        <taxon>Pezizomycotina</taxon>
        <taxon>Sordariomycetes</taxon>
        <taxon>Hypocreomycetidae</taxon>
        <taxon>Hypocreales</taxon>
        <taxon>Nectriaceae</taxon>
        <taxon>Fusarium</taxon>
        <taxon>Fusarium tricinctum species complex</taxon>
    </lineage>
</organism>
<gene>
    <name evidence="2" type="ORF">BN851_0148830</name>
</gene>
<dbReference type="EMBL" id="CBMG010003640">
    <property type="protein sequence ID" value="CEG03972.1"/>
    <property type="molecule type" value="Genomic_DNA"/>
</dbReference>
<accession>A0A090MGA7</accession>
<dbReference type="PANTHER" id="PTHR24148:SF64">
    <property type="entry name" value="HETEROKARYON INCOMPATIBILITY DOMAIN-CONTAINING PROTEIN"/>
    <property type="match status" value="1"/>
</dbReference>
<evidence type="ECO:0000313" key="2">
    <source>
        <dbReference type="EMBL" id="CEG03972.1"/>
    </source>
</evidence>
<dbReference type="InterPro" id="IPR010730">
    <property type="entry name" value="HET"/>
</dbReference>